<dbReference type="InterPro" id="IPR012337">
    <property type="entry name" value="RNaseH-like_sf"/>
</dbReference>
<keyword evidence="1" id="KW-0540">Nuclease</keyword>
<dbReference type="AlphaFoldDB" id="A0A160F3P8"/>
<dbReference type="InterPro" id="IPR051274">
    <property type="entry name" value="3-5_Exoribonuclease"/>
</dbReference>
<dbReference type="RefSeq" id="WP_066322895.1">
    <property type="nucleotide sequence ID" value="NZ_CP015438.1"/>
</dbReference>
<evidence type="ECO:0000313" key="5">
    <source>
        <dbReference type="EMBL" id="ANB60977.1"/>
    </source>
</evidence>
<dbReference type="Proteomes" id="UP000076865">
    <property type="component" value="Chromosome"/>
</dbReference>
<keyword evidence="6" id="KW-1185">Reference proteome</keyword>
<keyword evidence="3 5" id="KW-0269">Exonuclease</keyword>
<dbReference type="InterPro" id="IPR013520">
    <property type="entry name" value="Ribonucl_H"/>
</dbReference>
<dbReference type="KEGG" id="aamy:GFC30_669"/>
<evidence type="ECO:0000256" key="3">
    <source>
        <dbReference type="ARBA" id="ARBA00022839"/>
    </source>
</evidence>
<dbReference type="EMBL" id="CP015438">
    <property type="protein sequence ID" value="ANB60977.1"/>
    <property type="molecule type" value="Genomic_DNA"/>
</dbReference>
<gene>
    <name evidence="5" type="ORF">GFC30_669</name>
</gene>
<dbReference type="SUPFAM" id="SSF53098">
    <property type="entry name" value="Ribonuclease H-like"/>
    <property type="match status" value="1"/>
</dbReference>
<accession>A0A160F3P8</accession>
<dbReference type="NCBIfam" id="NF005838">
    <property type="entry name" value="PRK07748.1"/>
    <property type="match status" value="1"/>
</dbReference>
<dbReference type="SMART" id="SM00479">
    <property type="entry name" value="EXOIII"/>
    <property type="match status" value="1"/>
</dbReference>
<feature type="domain" description="Exonuclease" evidence="4">
    <location>
        <begin position="5"/>
        <end position="181"/>
    </location>
</feature>
<evidence type="ECO:0000256" key="2">
    <source>
        <dbReference type="ARBA" id="ARBA00022801"/>
    </source>
</evidence>
<evidence type="ECO:0000256" key="1">
    <source>
        <dbReference type="ARBA" id="ARBA00022722"/>
    </source>
</evidence>
<evidence type="ECO:0000259" key="4">
    <source>
        <dbReference type="SMART" id="SM00479"/>
    </source>
</evidence>
<sequence>MQERPYVFLDFEFTMPENKTTPRGFFPEIIEVGLVVVAGNEVCEQFSSYVKPTSFPVLTERCKSFLKITQAQIDEGISLAELVERLKQYDALRPTVITWGSMDMKVLKHNCARSNLPFPFTGEQRDLAMEYKMFFGERNQPGLRQAVQEYGKEGVGKPHCALDDAFTTYNIFKLVEKDKTYLARPSQPTLGERIDFSQLLKKFAL</sequence>
<dbReference type="InterPro" id="IPR047201">
    <property type="entry name" value="ERI-1_3'hExo-like"/>
</dbReference>
<protein>
    <submittedName>
        <fullName evidence="5">Exonuclease family protein</fullName>
    </submittedName>
</protein>
<organism evidence="5 6">
    <name type="scientific">Anoxybacteroides amylolyticum</name>
    <dbReference type="NCBI Taxonomy" id="294699"/>
    <lineage>
        <taxon>Bacteria</taxon>
        <taxon>Bacillati</taxon>
        <taxon>Bacillota</taxon>
        <taxon>Bacilli</taxon>
        <taxon>Bacillales</taxon>
        <taxon>Anoxybacillaceae</taxon>
        <taxon>Anoxybacteroides</taxon>
    </lineage>
</organism>
<dbReference type="OrthoDB" id="159416at2"/>
<name>A0A160F3P8_9BACL</name>
<dbReference type="GO" id="GO:0003676">
    <property type="term" value="F:nucleic acid binding"/>
    <property type="evidence" value="ECO:0007669"/>
    <property type="project" value="InterPro"/>
</dbReference>
<dbReference type="PANTHER" id="PTHR23044:SF61">
    <property type="entry name" value="3'-5' EXORIBONUCLEASE 1-RELATED"/>
    <property type="match status" value="1"/>
</dbReference>
<dbReference type="Pfam" id="PF00929">
    <property type="entry name" value="RNase_T"/>
    <property type="match status" value="1"/>
</dbReference>
<keyword evidence="2" id="KW-0378">Hydrolase</keyword>
<dbReference type="PATRIC" id="fig|294699.3.peg.667"/>
<dbReference type="InterPro" id="IPR036397">
    <property type="entry name" value="RNaseH_sf"/>
</dbReference>
<dbReference type="PANTHER" id="PTHR23044">
    <property type="entry name" value="3'-5' EXONUCLEASE ERI1-RELATED"/>
    <property type="match status" value="1"/>
</dbReference>
<reference evidence="5 6" key="1">
    <citation type="journal article" date="2006" name="Syst. Appl. Microbiol.">
        <title>Anoxybacillus amylolyticus sp. nov., a thermophilic amylase producing bacterium isolated from Mount Rittmann (Antarctica).</title>
        <authorList>
            <person name="Poli A."/>
            <person name="Esposito E."/>
            <person name="Lama L."/>
            <person name="Orlando P."/>
            <person name="Nicolaus G."/>
            <person name="de Appolonia F."/>
            <person name="Gambacorta A."/>
            <person name="Nicolaus B."/>
        </authorList>
    </citation>
    <scope>NUCLEOTIDE SEQUENCE [LARGE SCALE GENOMIC DNA]</scope>
    <source>
        <strain evidence="5 6">DSM 15939</strain>
    </source>
</reference>
<dbReference type="GO" id="GO:0000175">
    <property type="term" value="F:3'-5'-RNA exonuclease activity"/>
    <property type="evidence" value="ECO:0007669"/>
    <property type="project" value="InterPro"/>
</dbReference>
<evidence type="ECO:0000313" key="6">
    <source>
        <dbReference type="Proteomes" id="UP000076865"/>
    </source>
</evidence>
<dbReference type="CDD" id="cd06133">
    <property type="entry name" value="ERI-1_3'hExo_like"/>
    <property type="match status" value="1"/>
</dbReference>
<dbReference type="Gene3D" id="3.30.420.10">
    <property type="entry name" value="Ribonuclease H-like superfamily/Ribonuclease H"/>
    <property type="match status" value="1"/>
</dbReference>
<proteinExistence type="predicted"/>